<dbReference type="OrthoDB" id="9782576at2"/>
<accession>A7NLL1</accession>
<dbReference type="RefSeq" id="WP_012120826.1">
    <property type="nucleotide sequence ID" value="NC_009767.1"/>
</dbReference>
<evidence type="ECO:0000256" key="3">
    <source>
        <dbReference type="ARBA" id="ARBA00022763"/>
    </source>
</evidence>
<dbReference type="GO" id="GO:0006289">
    <property type="term" value="P:nucleotide-excision repair"/>
    <property type="evidence" value="ECO:0007669"/>
    <property type="project" value="InterPro"/>
</dbReference>
<keyword evidence="8" id="KW-1185">Reference proteome</keyword>
<proteinExistence type="predicted"/>
<organism evidence="7 8">
    <name type="scientific">Roseiflexus castenholzii (strain DSM 13941 / HLO8)</name>
    <dbReference type="NCBI Taxonomy" id="383372"/>
    <lineage>
        <taxon>Bacteria</taxon>
        <taxon>Bacillati</taxon>
        <taxon>Chloroflexota</taxon>
        <taxon>Chloroflexia</taxon>
        <taxon>Chloroflexales</taxon>
        <taxon>Roseiflexineae</taxon>
        <taxon>Roseiflexaceae</taxon>
        <taxon>Roseiflexus</taxon>
    </lineage>
</organism>
<evidence type="ECO:0000256" key="5">
    <source>
        <dbReference type="ARBA" id="ARBA00022801"/>
    </source>
</evidence>
<protein>
    <submittedName>
        <fullName evidence="7">UV damage repair endonuclease-like protein</fullName>
    </submittedName>
</protein>
<dbReference type="GO" id="GO:0016787">
    <property type="term" value="F:hydrolase activity"/>
    <property type="evidence" value="ECO:0007669"/>
    <property type="project" value="UniProtKB-KW"/>
</dbReference>
<keyword evidence="3" id="KW-0227">DNA damage</keyword>
<evidence type="ECO:0000256" key="4">
    <source>
        <dbReference type="ARBA" id="ARBA00022769"/>
    </source>
</evidence>
<dbReference type="InterPro" id="IPR004601">
    <property type="entry name" value="UvdE"/>
</dbReference>
<evidence type="ECO:0000256" key="2">
    <source>
        <dbReference type="ARBA" id="ARBA00022759"/>
    </source>
</evidence>
<dbReference type="AlphaFoldDB" id="A7NLL1"/>
<evidence type="ECO:0000313" key="8">
    <source>
        <dbReference type="Proteomes" id="UP000000263"/>
    </source>
</evidence>
<dbReference type="HOGENOM" id="CLU_017168_0_0_0"/>
<dbReference type="eggNOG" id="COG4294">
    <property type="taxonomic scope" value="Bacteria"/>
</dbReference>
<keyword evidence="2 7" id="KW-0255">Endonuclease</keyword>
<evidence type="ECO:0000313" key="7">
    <source>
        <dbReference type="EMBL" id="ABU58402.1"/>
    </source>
</evidence>
<dbReference type="Pfam" id="PF03851">
    <property type="entry name" value="UvdE"/>
    <property type="match status" value="1"/>
</dbReference>
<reference evidence="7 8" key="1">
    <citation type="submission" date="2007-08" db="EMBL/GenBank/DDBJ databases">
        <title>Complete sequence of Roseiflexus castenholzii DSM 13941.</title>
        <authorList>
            <consortium name="US DOE Joint Genome Institute"/>
            <person name="Copeland A."/>
            <person name="Lucas S."/>
            <person name="Lapidus A."/>
            <person name="Barry K."/>
            <person name="Glavina del Rio T."/>
            <person name="Dalin E."/>
            <person name="Tice H."/>
            <person name="Pitluck S."/>
            <person name="Thompson L.S."/>
            <person name="Brettin T."/>
            <person name="Bruce D."/>
            <person name="Detter J.C."/>
            <person name="Han C."/>
            <person name="Tapia R."/>
            <person name="Schmutz J."/>
            <person name="Larimer F."/>
            <person name="Land M."/>
            <person name="Hauser L."/>
            <person name="Kyrpides N."/>
            <person name="Mikhailova N."/>
            <person name="Bryant D.A."/>
            <person name="Hanada S."/>
            <person name="Tsukatani Y."/>
            <person name="Richardson P."/>
        </authorList>
    </citation>
    <scope>NUCLEOTIDE SEQUENCE [LARGE SCALE GENOMIC DNA]</scope>
    <source>
        <strain evidence="8">DSM 13941 / HLO8</strain>
    </source>
</reference>
<name>A7NLL1_ROSCS</name>
<dbReference type="SUPFAM" id="SSF51658">
    <property type="entry name" value="Xylose isomerase-like"/>
    <property type="match status" value="1"/>
</dbReference>
<dbReference type="GO" id="GO:0009411">
    <property type="term" value="P:response to UV"/>
    <property type="evidence" value="ECO:0007669"/>
    <property type="project" value="InterPro"/>
</dbReference>
<dbReference type="Gene3D" id="3.20.20.150">
    <property type="entry name" value="Divalent-metal-dependent TIM barrel enzymes"/>
    <property type="match status" value="1"/>
</dbReference>
<keyword evidence="4" id="KW-0228">DNA excision</keyword>
<dbReference type="PANTHER" id="PTHR31290:SF5">
    <property type="entry name" value="UV-DAMAGE ENDONUCLEASE"/>
    <property type="match status" value="1"/>
</dbReference>
<keyword evidence="6" id="KW-0234">DNA repair</keyword>
<dbReference type="STRING" id="383372.Rcas_2319"/>
<dbReference type="KEGG" id="rca:Rcas_2319"/>
<dbReference type="EMBL" id="CP000804">
    <property type="protein sequence ID" value="ABU58402.1"/>
    <property type="molecule type" value="Genomic_DNA"/>
</dbReference>
<gene>
    <name evidence="7" type="ordered locus">Rcas_2319</name>
</gene>
<sequence length="312" mass="33677">MMALGISKILGCNRLFQAGVHQSAAGVHLSIRLLWVIEALRYLQAHHIRFYRLPDDLLAPEADGGSAADQIAGAAAMIDEVRSSIQTMAIRLSMHPSPGVAPGIADDAAAARALASIESLTLLLDALGAGRESVIVLHIGGEGNDSAAAIERFAARFERLSPAAQRRVAVEHDGERFGLFAALRLHRFTGMPVIFDALHFQLRNPERIGLSEALGLALATWSPGVRPEAHFSTQRTEAHLKPTTRGAPQVMAPRPGQHSDFINPFEFAAFLTAARGLPPFDVMLEAKAGDLALLRLRDDLRRYAPECAALVR</sequence>
<dbReference type="GO" id="GO:0004519">
    <property type="term" value="F:endonuclease activity"/>
    <property type="evidence" value="ECO:0007669"/>
    <property type="project" value="UniProtKB-KW"/>
</dbReference>
<dbReference type="Proteomes" id="UP000000263">
    <property type="component" value="Chromosome"/>
</dbReference>
<evidence type="ECO:0000256" key="6">
    <source>
        <dbReference type="ARBA" id="ARBA00023204"/>
    </source>
</evidence>
<keyword evidence="5" id="KW-0378">Hydrolase</keyword>
<evidence type="ECO:0000256" key="1">
    <source>
        <dbReference type="ARBA" id="ARBA00022722"/>
    </source>
</evidence>
<dbReference type="InterPro" id="IPR036237">
    <property type="entry name" value="Xyl_isomerase-like_sf"/>
</dbReference>
<keyword evidence="1" id="KW-0540">Nuclease</keyword>
<dbReference type="PANTHER" id="PTHR31290">
    <property type="entry name" value="UV-DAMAGE ENDONUCLEASE"/>
    <property type="match status" value="1"/>
</dbReference>